<dbReference type="GO" id="GO:0006272">
    <property type="term" value="P:leading strand elongation"/>
    <property type="evidence" value="ECO:0007669"/>
    <property type="project" value="TreeGrafter"/>
</dbReference>
<keyword evidence="1" id="KW-0479">Metal-binding</keyword>
<comment type="cofactor">
    <cofactor evidence="1">
        <name>[4Fe-4S] cluster</name>
        <dbReference type="ChEBI" id="CHEBI:49883"/>
    </cofactor>
</comment>
<dbReference type="PANTHER" id="PTHR10670">
    <property type="entry name" value="DNA POLYMERASE EPSILON CATALYTIC SUBUNIT A"/>
    <property type="match status" value="1"/>
</dbReference>
<keyword evidence="1" id="KW-0408">Iron</keyword>
<sequence length="863" mass="97677">MFNLLLSGNTLEECYMTLAECADYWIDIIETKAQALAQDEIFNYFGETRNMSKSADALSMVKTTCLTAAERLSELLGQNVVVKGMSCSFIISKYPENEPVTSRAIPQSVFYAEKGQKEKYLQKWLRMKTVPNDIREIIDWSYYLERLSNIIARIIIIPASLQGLKNPVGRVNPPQWAVHHKKITEFFKKSESTAENINPLNSTRTAQKKPEKSPVEEKKGHNQSLVDFLRVHSSTTPGVMTENEKPSKDEKSVIAIKKITSYAFTAVYVEGKKLIEKEIKQKKTFYLHADTSVLDRIIATYTALNSTEVSVEKVVKHAVGITGRREFVKVVMDPVEFNSKFHKYTNLFESPEIKGIYELDVPKEVRALSMVKFKRVPVYVITTCTSEGKPIYALYTGLSKSPTPRIPEVFEPSTVGVHLFDNRPDLVKYLKPLDLGVVFYTKNSSLSAIKVKHCVMAIDVLVTKTIQDKSAAISALMETLNKAVKKAQKQVDISEFANIPILPIEFSRETLILDYLHYKERESKHIIGWNDTHYKKRIHYTPEAPDENPFKKELYREGVYEGISVGVSVTGSVLLCIIEADTLMKEERANFKQGIEMEAIQSLIKKVVYHCIKKTSGAQEIANNIPYWVRSIEKTSSVTEFIASRISLLQIKFISGVVSGINRSGGEVIAADGEDLIIHTGQSTKHSAQAHLDQIFTEVSNLSYGSLLRLRVSQWYKRVLMVDQANYQKILLLNDRMVSTFIHPVPSVIIDDLLKDDDLSALEYIKEAYMQSTSNGFTITRLLIKIYGLKHKSPEFSRKSAKIVQLSPFSEEILRPFGEFTTVTIECQCSATTVIHSPHNPITAQSEIDGFFNELIQHSQRID</sequence>
<dbReference type="InterPro" id="IPR029703">
    <property type="entry name" value="POL2"/>
</dbReference>
<evidence type="ECO:0000256" key="2">
    <source>
        <dbReference type="SAM" id="MobiDB-lite"/>
    </source>
</evidence>
<comment type="function">
    <text evidence="1">DNA polymerase II participates in chromosomal DNA replication.</text>
</comment>
<dbReference type="Proteomes" id="UP000002872">
    <property type="component" value="Unassembled WGS sequence"/>
</dbReference>
<comment type="subcellular location">
    <subcellularLocation>
        <location evidence="1">Nucleus</location>
    </subcellularLocation>
</comment>
<dbReference type="PANTHER" id="PTHR10670:SF0">
    <property type="entry name" value="DNA POLYMERASE EPSILON CATALYTIC SUBUNIT A"/>
    <property type="match status" value="1"/>
</dbReference>
<comment type="similarity">
    <text evidence="1">Belongs to the DNA polymerase type-B family.</text>
</comment>
<dbReference type="GO" id="GO:0000278">
    <property type="term" value="P:mitotic cell cycle"/>
    <property type="evidence" value="ECO:0007669"/>
    <property type="project" value="TreeGrafter"/>
</dbReference>
<dbReference type="HOGENOM" id="CLU_331778_0_0_1"/>
<dbReference type="InterPro" id="IPR043502">
    <property type="entry name" value="DNA/RNA_pol_sf"/>
</dbReference>
<dbReference type="GO" id="GO:0003677">
    <property type="term" value="F:DNA binding"/>
    <property type="evidence" value="ECO:0007669"/>
    <property type="project" value="UniProtKB-KW"/>
</dbReference>
<feature type="compositionally biased region" description="Basic and acidic residues" evidence="2">
    <location>
        <begin position="208"/>
        <end position="220"/>
    </location>
</feature>
<dbReference type="GO" id="GO:0008622">
    <property type="term" value="C:epsilon DNA polymerase complex"/>
    <property type="evidence" value="ECO:0007669"/>
    <property type="project" value="InterPro"/>
</dbReference>
<keyword evidence="1" id="KW-0863">Zinc-finger</keyword>
<proteinExistence type="inferred from homology"/>
<evidence type="ECO:0000256" key="1">
    <source>
        <dbReference type="RuleBase" id="RU365029"/>
    </source>
</evidence>
<accession>I3EIG5</accession>
<dbReference type="GO" id="GO:0051539">
    <property type="term" value="F:4 iron, 4 sulfur cluster binding"/>
    <property type="evidence" value="ECO:0007669"/>
    <property type="project" value="UniProtKB-KW"/>
</dbReference>
<dbReference type="GO" id="GO:0045004">
    <property type="term" value="P:DNA replication proofreading"/>
    <property type="evidence" value="ECO:0007669"/>
    <property type="project" value="TreeGrafter"/>
</dbReference>
<evidence type="ECO:0000313" key="5">
    <source>
        <dbReference type="EMBL" id="EIJ89012.1"/>
    </source>
</evidence>
<keyword evidence="1" id="KW-0004">4Fe-4S</keyword>
<dbReference type="InterPro" id="IPR055191">
    <property type="entry name" value="POL2_thumb"/>
</dbReference>
<organism evidence="5 6">
    <name type="scientific">Nematocida parisii (strain ERTm3)</name>
    <name type="common">Nematode killer fungus</name>
    <dbReference type="NCBI Taxonomy" id="935791"/>
    <lineage>
        <taxon>Eukaryota</taxon>
        <taxon>Fungi</taxon>
        <taxon>Fungi incertae sedis</taxon>
        <taxon>Microsporidia</taxon>
        <taxon>Nematocida</taxon>
    </lineage>
</organism>
<evidence type="ECO:0000259" key="3">
    <source>
        <dbReference type="Pfam" id="PF08490"/>
    </source>
</evidence>
<dbReference type="Pfam" id="PF08490">
    <property type="entry name" value="DUF1744"/>
    <property type="match status" value="1"/>
</dbReference>
<dbReference type="VEuPathDB" id="MicrosporidiaDB:NEQG_00831"/>
<gene>
    <name evidence="5" type="ORF">NEQG_00831</name>
</gene>
<dbReference type="SUPFAM" id="SSF56672">
    <property type="entry name" value="DNA/RNA polymerases"/>
    <property type="match status" value="1"/>
</dbReference>
<keyword evidence="1" id="KW-0238">DNA-binding</keyword>
<dbReference type="AlphaFoldDB" id="I3EIG5"/>
<keyword evidence="1" id="KW-0539">Nucleus</keyword>
<keyword evidence="1" id="KW-0862">Zinc</keyword>
<keyword evidence="1" id="KW-0239">DNA-directed DNA polymerase</keyword>
<dbReference type="GO" id="GO:0006287">
    <property type="term" value="P:base-excision repair, gap-filling"/>
    <property type="evidence" value="ECO:0007669"/>
    <property type="project" value="TreeGrafter"/>
</dbReference>
<dbReference type="GO" id="GO:0008270">
    <property type="term" value="F:zinc ion binding"/>
    <property type="evidence" value="ECO:0007669"/>
    <property type="project" value="UniProtKB-KW"/>
</dbReference>
<feature type="region of interest" description="Disordered" evidence="2">
    <location>
        <begin position="197"/>
        <end position="221"/>
    </location>
</feature>
<comment type="catalytic activity">
    <reaction evidence="1">
        <text>DNA(n) + a 2'-deoxyribonucleoside 5'-triphosphate = DNA(n+1) + diphosphate</text>
        <dbReference type="Rhea" id="RHEA:22508"/>
        <dbReference type="Rhea" id="RHEA-COMP:17339"/>
        <dbReference type="Rhea" id="RHEA-COMP:17340"/>
        <dbReference type="ChEBI" id="CHEBI:33019"/>
        <dbReference type="ChEBI" id="CHEBI:61560"/>
        <dbReference type="ChEBI" id="CHEBI:173112"/>
        <dbReference type="EC" id="2.7.7.7"/>
    </reaction>
</comment>
<dbReference type="InParanoid" id="I3EIG5"/>
<dbReference type="GO" id="GO:0008310">
    <property type="term" value="F:single-stranded DNA 3'-5' DNA exonuclease activity"/>
    <property type="evidence" value="ECO:0007669"/>
    <property type="project" value="TreeGrafter"/>
</dbReference>
<reference evidence="5" key="1">
    <citation type="submission" date="2011-01" db="EMBL/GenBank/DDBJ databases">
        <title>The Genome Sequence of Nematocida parisii strain ERTm3.</title>
        <authorList>
            <consortium name="The Broad Institute Genome Sequencing Platform"/>
            <consortium name="The Broad Institute Genome Sequencing Center for Infectious Disease"/>
            <person name="Cuomo C."/>
            <person name="Troemel E."/>
            <person name="Young S.K."/>
            <person name="Zeng Q."/>
            <person name="Gargeya S."/>
            <person name="Fitzgerald M."/>
            <person name="Haas B."/>
            <person name="Abouelleil A."/>
            <person name="Alvarado L."/>
            <person name="Arachchi H.M."/>
            <person name="Berlin A."/>
            <person name="Chapman S.B."/>
            <person name="Gearin G."/>
            <person name="Goldberg J."/>
            <person name="Griggs A."/>
            <person name="Gujja S."/>
            <person name="Hansen M."/>
            <person name="Heiman D."/>
            <person name="Howarth C."/>
            <person name="Larimer J."/>
            <person name="Lui A."/>
            <person name="MacDonald P.J.P."/>
            <person name="McCowen C."/>
            <person name="Montmayeur A."/>
            <person name="Murphy C."/>
            <person name="Neiman D."/>
            <person name="Pearson M."/>
            <person name="Priest M."/>
            <person name="Roberts A."/>
            <person name="Saif S."/>
            <person name="Shea T."/>
            <person name="Sisk P."/>
            <person name="Stolte C."/>
            <person name="Sykes S."/>
            <person name="Wortman J."/>
            <person name="Nusbaum C."/>
            <person name="Birren B."/>
        </authorList>
    </citation>
    <scope>NUCLEOTIDE SEQUENCE</scope>
    <source>
        <strain evidence="5">ERTm3</strain>
    </source>
</reference>
<dbReference type="STRING" id="935791.I3EIG5"/>
<dbReference type="Pfam" id="PF22634">
    <property type="entry name" value="POL2_thumb"/>
    <property type="match status" value="1"/>
</dbReference>
<keyword evidence="1" id="KW-0235">DNA replication</keyword>
<keyword evidence="1" id="KW-0808">Transferase</keyword>
<dbReference type="EC" id="2.7.7.7" evidence="1"/>
<protein>
    <recommendedName>
        <fullName evidence="1">DNA polymerase epsilon catalytic subunit</fullName>
        <ecNumber evidence="1">2.7.7.7</ecNumber>
    </recommendedName>
</protein>
<dbReference type="EMBL" id="GL870877">
    <property type="protein sequence ID" value="EIJ89012.1"/>
    <property type="molecule type" value="Genomic_DNA"/>
</dbReference>
<name>I3EIG5_NEMP3</name>
<dbReference type="OrthoDB" id="10060449at2759"/>
<dbReference type="InterPro" id="IPR013697">
    <property type="entry name" value="DNA_pol_e_suA_C"/>
</dbReference>
<keyword evidence="1" id="KW-0411">Iron-sulfur</keyword>
<evidence type="ECO:0000313" key="6">
    <source>
        <dbReference type="Proteomes" id="UP000002872"/>
    </source>
</evidence>
<evidence type="ECO:0000259" key="4">
    <source>
        <dbReference type="Pfam" id="PF22634"/>
    </source>
</evidence>
<dbReference type="GO" id="GO:0006297">
    <property type="term" value="P:nucleotide-excision repair, DNA gap filling"/>
    <property type="evidence" value="ECO:0007669"/>
    <property type="project" value="TreeGrafter"/>
</dbReference>
<feature type="domain" description="DNA polymerase epsilon catalytic subunit A C-terminal" evidence="3">
    <location>
        <begin position="596"/>
        <end position="727"/>
    </location>
</feature>
<keyword evidence="1" id="KW-0548">Nucleotidyltransferase</keyword>
<dbReference type="GO" id="GO:0003887">
    <property type="term" value="F:DNA-directed DNA polymerase activity"/>
    <property type="evidence" value="ECO:0007669"/>
    <property type="project" value="UniProtKB-KW"/>
</dbReference>
<feature type="domain" description="DNA polymerase epsilon ,catalytic subunit A thumb" evidence="4">
    <location>
        <begin position="1"/>
        <end position="162"/>
    </location>
</feature>
<keyword evidence="6" id="KW-1185">Reference proteome</keyword>